<dbReference type="PANTHER" id="PTHR12526">
    <property type="entry name" value="GLYCOSYLTRANSFERASE"/>
    <property type="match status" value="1"/>
</dbReference>
<protein>
    <recommendedName>
        <fullName evidence="3">Glycosyltransferase subfamily 4-like N-terminal domain-containing protein</fullName>
    </recommendedName>
</protein>
<dbReference type="CDD" id="cd03801">
    <property type="entry name" value="GT4_PimA-like"/>
    <property type="match status" value="1"/>
</dbReference>
<dbReference type="RefSeq" id="WP_201505118.1">
    <property type="nucleotide sequence ID" value="NZ_BAAAFR010000005.1"/>
</dbReference>
<dbReference type="InterPro" id="IPR028098">
    <property type="entry name" value="Glyco_trans_4-like_N"/>
</dbReference>
<evidence type="ECO:0000256" key="1">
    <source>
        <dbReference type="ARBA" id="ARBA00022676"/>
    </source>
</evidence>
<dbReference type="Pfam" id="PF13692">
    <property type="entry name" value="Glyco_trans_1_4"/>
    <property type="match status" value="1"/>
</dbReference>
<keyword evidence="2" id="KW-0808">Transferase</keyword>
<name>A0ABP3FQ06_9GAMM</name>
<evidence type="ECO:0000256" key="2">
    <source>
        <dbReference type="ARBA" id="ARBA00022679"/>
    </source>
</evidence>
<accession>A0ABP3FQ06</accession>
<sequence>MMKMCEAYSKLGHDICLIASSNGYTTDELLEAYGIQYPFSIHLIDIPNNKSGNIIYAAKAAYYSRRQNPDIAIGRSVTSLSTLCLSQQKVSIDLHGPVWEFNKLDYFLFKSILDKKHLNKITVNSQALKDMYIEHGLYGSQDIVVAHNGSDASVNKISKTSFFAEDKINVGYFGSLYKGRGVELIIKLAEYFADLDFHLFGGSQSEVSEWQKEIGDTKNIYFHGNIPHAKVAYYRNQCDVLLAPYSANNVAVAGGKGDSSRYMNPIKIVEYMSSGKAIVTSNLSVLKELLGEDGAVFCDPDDIEQWVAAIDTLKDKKVRDGYGKVVLDKFNKGLTWEARAQKLL</sequence>
<evidence type="ECO:0000313" key="5">
    <source>
        <dbReference type="Proteomes" id="UP001501787"/>
    </source>
</evidence>
<dbReference type="Gene3D" id="3.40.50.2000">
    <property type="entry name" value="Glycogen Phosphorylase B"/>
    <property type="match status" value="2"/>
</dbReference>
<dbReference type="EMBL" id="BAAAFR010000005">
    <property type="protein sequence ID" value="GAA0321559.1"/>
    <property type="molecule type" value="Genomic_DNA"/>
</dbReference>
<dbReference type="PANTHER" id="PTHR12526:SF629">
    <property type="entry name" value="TEICHURONIC ACID BIOSYNTHESIS GLYCOSYLTRANSFERASE TUAH-RELATED"/>
    <property type="match status" value="1"/>
</dbReference>
<gene>
    <name evidence="4" type="ORF">GCM10009129_19220</name>
</gene>
<dbReference type="Pfam" id="PF13439">
    <property type="entry name" value="Glyco_transf_4"/>
    <property type="match status" value="1"/>
</dbReference>
<dbReference type="SUPFAM" id="SSF53756">
    <property type="entry name" value="UDP-Glycosyltransferase/glycogen phosphorylase"/>
    <property type="match status" value="1"/>
</dbReference>
<organism evidence="4 5">
    <name type="scientific">Psychrobacter aestuarii</name>
    <dbReference type="NCBI Taxonomy" id="556327"/>
    <lineage>
        <taxon>Bacteria</taxon>
        <taxon>Pseudomonadati</taxon>
        <taxon>Pseudomonadota</taxon>
        <taxon>Gammaproteobacteria</taxon>
        <taxon>Moraxellales</taxon>
        <taxon>Moraxellaceae</taxon>
        <taxon>Psychrobacter</taxon>
    </lineage>
</organism>
<keyword evidence="1" id="KW-0328">Glycosyltransferase</keyword>
<dbReference type="Proteomes" id="UP001501787">
    <property type="component" value="Unassembled WGS sequence"/>
</dbReference>
<reference evidence="5" key="1">
    <citation type="journal article" date="2019" name="Int. J. Syst. Evol. Microbiol.">
        <title>The Global Catalogue of Microorganisms (GCM) 10K type strain sequencing project: providing services to taxonomists for standard genome sequencing and annotation.</title>
        <authorList>
            <consortium name="The Broad Institute Genomics Platform"/>
            <consortium name="The Broad Institute Genome Sequencing Center for Infectious Disease"/>
            <person name="Wu L."/>
            <person name="Ma J."/>
        </authorList>
    </citation>
    <scope>NUCLEOTIDE SEQUENCE [LARGE SCALE GENOMIC DNA]</scope>
    <source>
        <strain evidence="5">JCM 16343</strain>
    </source>
</reference>
<proteinExistence type="predicted"/>
<keyword evidence="5" id="KW-1185">Reference proteome</keyword>
<feature type="domain" description="Glycosyltransferase subfamily 4-like N-terminal" evidence="3">
    <location>
        <begin position="3"/>
        <end position="152"/>
    </location>
</feature>
<evidence type="ECO:0000259" key="3">
    <source>
        <dbReference type="Pfam" id="PF13439"/>
    </source>
</evidence>
<evidence type="ECO:0000313" key="4">
    <source>
        <dbReference type="EMBL" id="GAA0321559.1"/>
    </source>
</evidence>
<comment type="caution">
    <text evidence="4">The sequence shown here is derived from an EMBL/GenBank/DDBJ whole genome shotgun (WGS) entry which is preliminary data.</text>
</comment>